<sequence>MCQCFSENLFEKQVLSEFGAVHGGGEGCVASAALDPFAGMRMISDNDCVSTIHLCNHRIRELDHSHHLSTDVATHSMLSYFLWLVCKAVRRTNPWDILYITAHCPLSSQKMKFHVFTLKVQGRRTYFISTPLNTLPLLPS</sequence>
<keyword evidence="2" id="KW-1185">Reference proteome</keyword>
<name>A0A9Q1BFF1_HOLLE</name>
<protein>
    <submittedName>
        <fullName evidence="1">Uncharacterized protein</fullName>
    </submittedName>
</protein>
<comment type="caution">
    <text evidence="1">The sequence shown here is derived from an EMBL/GenBank/DDBJ whole genome shotgun (WGS) entry which is preliminary data.</text>
</comment>
<evidence type="ECO:0000313" key="2">
    <source>
        <dbReference type="Proteomes" id="UP001152320"/>
    </source>
</evidence>
<proteinExistence type="predicted"/>
<dbReference type="AlphaFoldDB" id="A0A9Q1BFF1"/>
<accession>A0A9Q1BFF1</accession>
<reference evidence="1" key="1">
    <citation type="submission" date="2021-10" db="EMBL/GenBank/DDBJ databases">
        <title>Tropical sea cucumber genome reveals ecological adaptation and Cuvierian tubules defense mechanism.</title>
        <authorList>
            <person name="Chen T."/>
        </authorList>
    </citation>
    <scope>NUCLEOTIDE SEQUENCE</scope>
    <source>
        <strain evidence="1">Nanhai2018</strain>
        <tissue evidence="1">Muscle</tissue>
    </source>
</reference>
<gene>
    <name evidence="1" type="ORF">HOLleu_37615</name>
</gene>
<evidence type="ECO:0000313" key="1">
    <source>
        <dbReference type="EMBL" id="KAJ8022652.1"/>
    </source>
</evidence>
<dbReference type="Proteomes" id="UP001152320">
    <property type="component" value="Chromosome 20"/>
</dbReference>
<organism evidence="1 2">
    <name type="scientific">Holothuria leucospilota</name>
    <name type="common">Black long sea cucumber</name>
    <name type="synonym">Mertensiothuria leucospilota</name>
    <dbReference type="NCBI Taxonomy" id="206669"/>
    <lineage>
        <taxon>Eukaryota</taxon>
        <taxon>Metazoa</taxon>
        <taxon>Echinodermata</taxon>
        <taxon>Eleutherozoa</taxon>
        <taxon>Echinozoa</taxon>
        <taxon>Holothuroidea</taxon>
        <taxon>Aspidochirotacea</taxon>
        <taxon>Aspidochirotida</taxon>
        <taxon>Holothuriidae</taxon>
        <taxon>Holothuria</taxon>
    </lineage>
</organism>
<dbReference type="EMBL" id="JAIZAY010000020">
    <property type="protein sequence ID" value="KAJ8022652.1"/>
    <property type="molecule type" value="Genomic_DNA"/>
</dbReference>